<proteinExistence type="predicted"/>
<dbReference type="EMBL" id="LAZR01054764">
    <property type="protein sequence ID" value="KKK77828.1"/>
    <property type="molecule type" value="Genomic_DNA"/>
</dbReference>
<accession>A0A0F8Y8X8</accession>
<comment type="caution">
    <text evidence="1">The sequence shown here is derived from an EMBL/GenBank/DDBJ whole genome shotgun (WGS) entry which is preliminary data.</text>
</comment>
<dbReference type="AlphaFoldDB" id="A0A0F8Y8X8"/>
<sequence length="226" mass="26657">MYSFQKVEGKTYTSSEKDLLHSIEKSYELYHLLMVLMIDVADFASSRIDQAKQKQIPTQEDLNPNTRFIENTILDQLRNNDGFNKFLSRCPLSWIQNPEIVRNLYLLILDTDLYCEYMSAVDSSYNNDKKLIERIYLDLVMNYEDLYLNLEEQSIFWINDVDFVIKMIVKTFKKFSADNPQGGLLLPMLKEKDDLAYSKKLLRTTIKNEKEYLELIKAAANNWDLE</sequence>
<evidence type="ECO:0000313" key="1">
    <source>
        <dbReference type="EMBL" id="KKK77828.1"/>
    </source>
</evidence>
<protein>
    <submittedName>
        <fullName evidence="1">Uncharacterized protein</fullName>
    </submittedName>
</protein>
<feature type="non-terminal residue" evidence="1">
    <location>
        <position position="226"/>
    </location>
</feature>
<gene>
    <name evidence="1" type="ORF">LCGC14_2849680</name>
</gene>
<reference evidence="1" key="1">
    <citation type="journal article" date="2015" name="Nature">
        <title>Complex archaea that bridge the gap between prokaryotes and eukaryotes.</title>
        <authorList>
            <person name="Spang A."/>
            <person name="Saw J.H."/>
            <person name="Jorgensen S.L."/>
            <person name="Zaremba-Niedzwiedzka K."/>
            <person name="Martijn J."/>
            <person name="Lind A.E."/>
            <person name="van Eijk R."/>
            <person name="Schleper C."/>
            <person name="Guy L."/>
            <person name="Ettema T.J."/>
        </authorList>
    </citation>
    <scope>NUCLEOTIDE SEQUENCE</scope>
</reference>
<organism evidence="1">
    <name type="scientific">marine sediment metagenome</name>
    <dbReference type="NCBI Taxonomy" id="412755"/>
    <lineage>
        <taxon>unclassified sequences</taxon>
        <taxon>metagenomes</taxon>
        <taxon>ecological metagenomes</taxon>
    </lineage>
</organism>
<name>A0A0F8Y8X8_9ZZZZ</name>